<protein>
    <submittedName>
        <fullName evidence="1">Cell surface glycan-binding lipoprotein, utilization system for glycans and polysaccharides (PUL), SusD family</fullName>
    </submittedName>
</protein>
<sequence>MKIRTYIIAFSVLLGIGLGGCEDQLNINTDPNNAADVDVNLLLPSAEAGVAFAVGNTLQIYGGVWGQYWTQNPSSSQYRTLEQYNPAPSDFDNLWAVLNADALEDLQRIIDKSRATNRRQYQAVATLLKAYTVQLSTDLFGDIPYSEAFRGDKNILNPRFDRQEVIYDSLVVLVDEAVGLIDPSDPNHPGSDDLIYGGDMEKWLHFGHTLKLRIGLRMSEVNPGKAQSIVATLAGKDFIQSGESAQINYTSTGGNQNPLYSAIAGPVLGPTQNLVASSTAINFYNELGDPRLFAFYMPASNGSYVGLPQGNFNAPAGGPVSIPSPATGADVGEAESALAPVKLMTDYEAKFLQAEAAARGWLPGDAAALYQAGILDNFVAYEIDPADIYGELDEDEAVTFEQFYADPGVAFPATAGLAGQLEAIITQKWAAMNGNQNIEAWNEWRRTGYPSFFTPSVTSIIGAGRIPQIFLYPTVETTRNSNAPAQHQIYDRVWWDVR</sequence>
<dbReference type="AlphaFoldDB" id="A0A6J4KXK8"/>
<dbReference type="SUPFAM" id="SSF48452">
    <property type="entry name" value="TPR-like"/>
    <property type="match status" value="1"/>
</dbReference>
<name>A0A6J4KXK8_9SPHI</name>
<dbReference type="InterPro" id="IPR011990">
    <property type="entry name" value="TPR-like_helical_dom_sf"/>
</dbReference>
<dbReference type="PROSITE" id="PS51257">
    <property type="entry name" value="PROKAR_LIPOPROTEIN"/>
    <property type="match status" value="1"/>
</dbReference>
<reference evidence="1" key="1">
    <citation type="submission" date="2020-02" db="EMBL/GenBank/DDBJ databases">
        <authorList>
            <person name="Meier V. D."/>
        </authorList>
    </citation>
    <scope>NUCLEOTIDE SEQUENCE</scope>
    <source>
        <strain evidence="1">AVDCRST_MAG56</strain>
    </source>
</reference>
<dbReference type="InterPro" id="IPR041662">
    <property type="entry name" value="SusD-like_2"/>
</dbReference>
<dbReference type="Pfam" id="PF12771">
    <property type="entry name" value="SusD-like_2"/>
    <property type="match status" value="1"/>
</dbReference>
<proteinExistence type="predicted"/>
<gene>
    <name evidence="1" type="ORF">AVDCRST_MAG56-6571</name>
</gene>
<evidence type="ECO:0000313" key="1">
    <source>
        <dbReference type="EMBL" id="CAA9313870.1"/>
    </source>
</evidence>
<dbReference type="EMBL" id="CADCTQ010000533">
    <property type="protein sequence ID" value="CAA9313870.1"/>
    <property type="molecule type" value="Genomic_DNA"/>
</dbReference>
<dbReference type="Gene3D" id="1.25.40.390">
    <property type="match status" value="1"/>
</dbReference>
<accession>A0A6J4KXK8</accession>
<keyword evidence="1" id="KW-0449">Lipoprotein</keyword>
<organism evidence="1">
    <name type="scientific">uncultured Cytophagales bacterium</name>
    <dbReference type="NCBI Taxonomy" id="158755"/>
    <lineage>
        <taxon>Bacteria</taxon>
        <taxon>Pseudomonadati</taxon>
        <taxon>Bacteroidota</taxon>
        <taxon>Sphingobacteriia</taxon>
        <taxon>Sphingobacteriales</taxon>
        <taxon>environmental samples</taxon>
    </lineage>
</organism>